<accession>A0A0D0E8N2</accession>
<evidence type="ECO:0000256" key="1">
    <source>
        <dbReference type="SAM" id="MobiDB-lite"/>
    </source>
</evidence>
<reference evidence="2 3" key="1">
    <citation type="submission" date="2014-04" db="EMBL/GenBank/DDBJ databases">
        <authorList>
            <consortium name="DOE Joint Genome Institute"/>
            <person name="Kuo A."/>
            <person name="Kohler A."/>
            <person name="Jargeat P."/>
            <person name="Nagy L.G."/>
            <person name="Floudas D."/>
            <person name="Copeland A."/>
            <person name="Barry K.W."/>
            <person name="Cichocki N."/>
            <person name="Veneault-Fourrey C."/>
            <person name="LaButti K."/>
            <person name="Lindquist E.A."/>
            <person name="Lipzen A."/>
            <person name="Lundell T."/>
            <person name="Morin E."/>
            <person name="Murat C."/>
            <person name="Sun H."/>
            <person name="Tunlid A."/>
            <person name="Henrissat B."/>
            <person name="Grigoriev I.V."/>
            <person name="Hibbett D.S."/>
            <person name="Martin F."/>
            <person name="Nordberg H.P."/>
            <person name="Cantor M.N."/>
            <person name="Hua S.X."/>
        </authorList>
    </citation>
    <scope>NUCLEOTIDE SEQUENCE [LARGE SCALE GENOMIC DNA]</scope>
    <source>
        <strain evidence="2 3">Ve08.2h10</strain>
    </source>
</reference>
<dbReference type="Proteomes" id="UP000054538">
    <property type="component" value="Unassembled WGS sequence"/>
</dbReference>
<gene>
    <name evidence="2" type="ORF">PAXRUDRAFT_823633</name>
</gene>
<proteinExistence type="predicted"/>
<protein>
    <recommendedName>
        <fullName evidence="4">MATH domain-containing protein</fullName>
    </recommendedName>
</protein>
<dbReference type="OrthoDB" id="6359816at2759"/>
<feature type="compositionally biased region" description="Acidic residues" evidence="1">
    <location>
        <begin position="226"/>
        <end position="245"/>
    </location>
</feature>
<name>A0A0D0E8N2_9AGAM</name>
<evidence type="ECO:0000313" key="2">
    <source>
        <dbReference type="EMBL" id="KIK98659.1"/>
    </source>
</evidence>
<keyword evidence="3" id="KW-1185">Reference proteome</keyword>
<feature type="region of interest" description="Disordered" evidence="1">
    <location>
        <begin position="226"/>
        <end position="283"/>
    </location>
</feature>
<sequence length="441" mass="48912">MKRISDTVTSTFRITIKDGHPAACSPGDPTTVYSDTFGLGWRLGISYNKNEWFAKVRLYLDHNHSHTEKDEAQVTISLKDSEDNVAEAFKERVTTISDFGHGQPALLASWDPAHIAAHPYVTLTVATKARASRVLADPSTGTALALRQSMAGGDLVDTKFYVFSTKRSGTLAARPRIVYAHSPSLRLILPKSTPGGKRLDGLAAPFFVNLTSELNKDSVFHAYDYEQDSDLDEDEDDDDDDDEESTTGNGAFPGRFQAGASSQRRSPTQAGYSRDTTVGPSVEPPPYSFSTCQMTLVKGIAYRTWFSFIYYRYTGQVSFLPLKSQGSGVSRHSEVLDCPPPCSPKSMYRLAISIGDERLQELAFRAIKEGLSKDNIVDEAFTWFTAQYSEISEFEVKKVYELRKLHEVSWALRLQMKAVASGARPWSHDVLTAVMDKLNPS</sequence>
<evidence type="ECO:0000313" key="3">
    <source>
        <dbReference type="Proteomes" id="UP000054538"/>
    </source>
</evidence>
<evidence type="ECO:0008006" key="4">
    <source>
        <dbReference type="Google" id="ProtNLM"/>
    </source>
</evidence>
<organism evidence="2 3">
    <name type="scientific">Paxillus rubicundulus Ve08.2h10</name>
    <dbReference type="NCBI Taxonomy" id="930991"/>
    <lineage>
        <taxon>Eukaryota</taxon>
        <taxon>Fungi</taxon>
        <taxon>Dikarya</taxon>
        <taxon>Basidiomycota</taxon>
        <taxon>Agaricomycotina</taxon>
        <taxon>Agaricomycetes</taxon>
        <taxon>Agaricomycetidae</taxon>
        <taxon>Boletales</taxon>
        <taxon>Paxilineae</taxon>
        <taxon>Paxillaceae</taxon>
        <taxon>Paxillus</taxon>
    </lineage>
</organism>
<dbReference type="STRING" id="930991.A0A0D0E8N2"/>
<feature type="compositionally biased region" description="Polar residues" evidence="1">
    <location>
        <begin position="259"/>
        <end position="279"/>
    </location>
</feature>
<dbReference type="InParanoid" id="A0A0D0E8N2"/>
<reference evidence="3" key="2">
    <citation type="submission" date="2015-01" db="EMBL/GenBank/DDBJ databases">
        <title>Evolutionary Origins and Diversification of the Mycorrhizal Mutualists.</title>
        <authorList>
            <consortium name="DOE Joint Genome Institute"/>
            <consortium name="Mycorrhizal Genomics Consortium"/>
            <person name="Kohler A."/>
            <person name="Kuo A."/>
            <person name="Nagy L.G."/>
            <person name="Floudas D."/>
            <person name="Copeland A."/>
            <person name="Barry K.W."/>
            <person name="Cichocki N."/>
            <person name="Veneault-Fourrey C."/>
            <person name="LaButti K."/>
            <person name="Lindquist E.A."/>
            <person name="Lipzen A."/>
            <person name="Lundell T."/>
            <person name="Morin E."/>
            <person name="Murat C."/>
            <person name="Riley R."/>
            <person name="Ohm R."/>
            <person name="Sun H."/>
            <person name="Tunlid A."/>
            <person name="Henrissat B."/>
            <person name="Grigoriev I.V."/>
            <person name="Hibbett D.S."/>
            <person name="Martin F."/>
        </authorList>
    </citation>
    <scope>NUCLEOTIDE SEQUENCE [LARGE SCALE GENOMIC DNA]</scope>
    <source>
        <strain evidence="3">Ve08.2h10</strain>
    </source>
</reference>
<dbReference type="EMBL" id="KN824885">
    <property type="protein sequence ID" value="KIK98659.1"/>
    <property type="molecule type" value="Genomic_DNA"/>
</dbReference>
<dbReference type="HOGENOM" id="CLU_033181_0_0_1"/>
<dbReference type="AlphaFoldDB" id="A0A0D0E8N2"/>